<feature type="region of interest" description="Disordered" evidence="3">
    <location>
        <begin position="247"/>
        <end position="283"/>
    </location>
</feature>
<sequence>MAAGGEDIQGRKFPFFEGGDGGVWRSEAGPAWRGTCYPGTPLTPQQSPQFPLQDPRNSVMEKIVYAGVSLEVPSEVCENINILFEMISPDTWNNHLTDEHRERLMGFLPTFPQNDLQEKTRTLEMFFMDENFRHGTPLRLFHEQLCKGFFNPEIAKMRAIHKKILFREYRYRQKQYLHHTLEEILVRRKRVLDIVSSMPPDDVPKIPRLPPLHNKKKSSRTSIEYCTKKRYFRELAAIKAEVGDTSDLSEDEIYPEGPGASLNKKQRRQLGGLESSLPPDLLPVRATHSSGSLALDLELRITPTNNPLDLTDDHFRAMLAAHRLRRSKRESSVDLDTRGITLQDIITRAQVQMKRPPQRTSTASPLPPERPKKKIKVKKEPPSSSLSSSSSSLILPSSASSHHSLHHHIDLPGATVVKTEPQSDTESSSSSSSSSSVSDSEETEVKKEVPPVVLSPVKGRVVAKETRVKLEPQDLPLEEVEVGSLVGMEQLPIKEEKFKEEVKEEMMEDQVTAAAIETSSELTAALESIGACIAPELTQETHICFFSLARDIICSTGEQRMTRAQLESSIRVWQESAIAPLNEWYSLVPSWVDILPSAINFLCGHFTDVQPADFVPYIEYKSQLKVYQWIGAGRDSDGHLEPLAQFWLANKSSMSSEWIEDDLVGTKLEVEESDIIPPPRCYTKWTVQAATDTEKELYRAQEKLRYEKPHKAYTYRMHGYESVVGPVKGIYTQQTGLNKARGHSLLVPDRPAYVTILSLVRDAVARLPNGEGTRSDICELLKESQYLAPLTSPTAENNLNSVVSGALDRLHYEHDPCVKYDTPRKQWIYLHRNRSEEEFERMHHLNGPGGNKLKKPAPRRQSRTKSKEPVTLKASPNVALEPLTPVAKAEVKLKQEEMAVLAKPKAESPVKLEHLGAAGIGKALTSVRVGGVRGAVGASSVQTIQVSTTGGVQTIKVALPPGAQTLTKVNPQTLAKVGTQAVSRAATQSLAKSAAAVGLKGVNLQQTVLQAGVAGQNLGPESVLTTQHLTTLPAGTVGAAKTRAPVVTLTTREAARLPAPSVAQARSAPPAAASSPASQQPQQSPQHVSHNPTLSSQVTSSGVAMGKLSSTATVVNMSSAGAQKSNLFSLGGIKLLQAAPQQLGGKAGSTSPAMVNSITKLQTLMVDGKVLMQGGKVGQALAGNVTMAGSMGGKQVITGVFPGQQIATVESLLSQSEKTTQIQTGGVITTMAGNKLASGNVIQLAGGAGGVQRLTLVSPQGSHVPLTTTSQRLVLATGSQGGKLDGSGSKAQVVQTIQTLQPASHVVQSGPGGVTTTTATTSTTAAVTTSTTSTTSTSTHVISSPVASTTTTSQARFFSVGQQPKTIVQGLNVAGKPSVLSGGIRLVQPAVSGGGGSTTTGNLITIGGKQVLLTSKPFAQQGQVQQVMLTSGNLKGGLQASQGSSAGAGPGAVVVASGAGGQQIVLPASALQGSQLNLKGLQAFHTLKVIPASQVTQQQRGKPVLARIVSPASVRSAVPVTTTTSVPPSTGPSGHDPNKS</sequence>
<protein>
    <recommendedName>
        <fullName evidence="4">DEUBAD domain-containing protein</fullName>
    </recommendedName>
</protein>
<feature type="region of interest" description="Disordered" evidence="3">
    <location>
        <begin position="1518"/>
        <end position="1540"/>
    </location>
</feature>
<dbReference type="InterPro" id="IPR044867">
    <property type="entry name" value="DEUBAD_dom"/>
</dbReference>
<dbReference type="GO" id="GO:0002020">
    <property type="term" value="F:protease binding"/>
    <property type="evidence" value="ECO:0007669"/>
    <property type="project" value="TreeGrafter"/>
</dbReference>
<dbReference type="PANTHER" id="PTHR13052:SF3">
    <property type="entry name" value="NUCLEAR FACTOR RELATED TO KAPPA-B-BINDING PROTEIN"/>
    <property type="match status" value="1"/>
</dbReference>
<dbReference type="Pfam" id="PF25793">
    <property type="entry name" value="WHD_2nd_NFRKB"/>
    <property type="match status" value="1"/>
</dbReference>
<dbReference type="Pfam" id="PF14465">
    <property type="entry name" value="WHD_1st_NFRKB"/>
    <property type="match status" value="1"/>
</dbReference>
<feature type="compositionally biased region" description="Low complexity" evidence="3">
    <location>
        <begin position="1058"/>
        <end position="1086"/>
    </location>
</feature>
<dbReference type="PANTHER" id="PTHR13052">
    <property type="entry name" value="NFRKB-RELATED"/>
    <property type="match status" value="1"/>
</dbReference>
<evidence type="ECO:0000256" key="2">
    <source>
        <dbReference type="ARBA" id="ARBA00023242"/>
    </source>
</evidence>
<evidence type="ECO:0000256" key="1">
    <source>
        <dbReference type="ARBA" id="ARBA00004123"/>
    </source>
</evidence>
<dbReference type="EMBL" id="JARAKH010000017">
    <property type="protein sequence ID" value="KAK8395850.1"/>
    <property type="molecule type" value="Genomic_DNA"/>
</dbReference>
<dbReference type="InterPro" id="IPR025220">
    <property type="entry name" value="NFRKB_WH_1"/>
</dbReference>
<feature type="region of interest" description="Disordered" evidence="3">
    <location>
        <begin position="347"/>
        <end position="406"/>
    </location>
</feature>
<feature type="compositionally biased region" description="Low complexity" evidence="3">
    <location>
        <begin position="382"/>
        <end position="402"/>
    </location>
</feature>
<proteinExistence type="predicted"/>
<evidence type="ECO:0000313" key="6">
    <source>
        <dbReference type="Proteomes" id="UP001487740"/>
    </source>
</evidence>
<dbReference type="Gene3D" id="1.10.10.2430">
    <property type="entry name" value="NFRKB winged helix-like domain"/>
    <property type="match status" value="1"/>
</dbReference>
<comment type="subcellular location">
    <subcellularLocation>
        <location evidence="1">Nucleus</location>
    </subcellularLocation>
</comment>
<keyword evidence="2" id="KW-0539">Nucleus</keyword>
<feature type="compositionally biased region" description="Low complexity" evidence="3">
    <location>
        <begin position="424"/>
        <end position="438"/>
    </location>
</feature>
<dbReference type="EMBL" id="JARAKH010000017">
    <property type="protein sequence ID" value="KAK8395853.1"/>
    <property type="molecule type" value="Genomic_DNA"/>
</dbReference>
<dbReference type="InterPro" id="IPR057748">
    <property type="entry name" value="NFRKB_WH_2"/>
</dbReference>
<feature type="compositionally biased region" description="Basic residues" evidence="3">
    <location>
        <begin position="852"/>
        <end position="864"/>
    </location>
</feature>
<feature type="compositionally biased region" description="Low complexity" evidence="3">
    <location>
        <begin position="1518"/>
        <end position="1534"/>
    </location>
</feature>
<evidence type="ECO:0000259" key="4">
    <source>
        <dbReference type="PROSITE" id="PS51916"/>
    </source>
</evidence>
<dbReference type="InterPro" id="IPR038106">
    <property type="entry name" value="NFRKB_winged_sf"/>
</dbReference>
<feature type="region of interest" description="Disordered" evidence="3">
    <location>
        <begin position="1055"/>
        <end position="1102"/>
    </location>
</feature>
<dbReference type="CDD" id="cd21865">
    <property type="entry name" value="DEUBAD_NFRKB"/>
    <property type="match status" value="1"/>
</dbReference>
<gene>
    <name evidence="5" type="ORF">O3P69_005749</name>
</gene>
<dbReference type="GO" id="GO:0031011">
    <property type="term" value="C:Ino80 complex"/>
    <property type="evidence" value="ECO:0007669"/>
    <property type="project" value="InterPro"/>
</dbReference>
<feature type="region of interest" description="Disordered" evidence="3">
    <location>
        <begin position="843"/>
        <end position="872"/>
    </location>
</feature>
<reference evidence="5 6" key="1">
    <citation type="submission" date="2023-03" db="EMBL/GenBank/DDBJ databases">
        <title>High-quality genome of Scylla paramamosain provides insights in environmental adaptation.</title>
        <authorList>
            <person name="Zhang L."/>
        </authorList>
    </citation>
    <scope>NUCLEOTIDE SEQUENCE [LARGE SCALE GENOMIC DNA]</scope>
    <source>
        <strain evidence="5">LZ_2023a</strain>
        <tissue evidence="5">Muscle</tissue>
    </source>
</reference>
<evidence type="ECO:0000313" key="5">
    <source>
        <dbReference type="EMBL" id="KAK8395853.1"/>
    </source>
</evidence>
<dbReference type="InterPro" id="IPR024867">
    <property type="entry name" value="NFRKB"/>
</dbReference>
<comment type="caution">
    <text evidence="5">The sequence shown here is derived from an EMBL/GenBank/DDBJ whole genome shotgun (WGS) entry which is preliminary data.</text>
</comment>
<keyword evidence="6" id="KW-1185">Reference proteome</keyword>
<name>A0AAW0U9B6_SCYPA</name>
<accession>A0AAW0U9B6</accession>
<evidence type="ECO:0000256" key="3">
    <source>
        <dbReference type="SAM" id="MobiDB-lite"/>
    </source>
</evidence>
<organism evidence="5 6">
    <name type="scientific">Scylla paramamosain</name>
    <name type="common">Mud crab</name>
    <dbReference type="NCBI Taxonomy" id="85552"/>
    <lineage>
        <taxon>Eukaryota</taxon>
        <taxon>Metazoa</taxon>
        <taxon>Ecdysozoa</taxon>
        <taxon>Arthropoda</taxon>
        <taxon>Crustacea</taxon>
        <taxon>Multicrustacea</taxon>
        <taxon>Malacostraca</taxon>
        <taxon>Eumalacostraca</taxon>
        <taxon>Eucarida</taxon>
        <taxon>Decapoda</taxon>
        <taxon>Pleocyemata</taxon>
        <taxon>Brachyura</taxon>
        <taxon>Eubrachyura</taxon>
        <taxon>Portunoidea</taxon>
        <taxon>Portunidae</taxon>
        <taxon>Portuninae</taxon>
        <taxon>Scylla</taxon>
    </lineage>
</organism>
<dbReference type="Proteomes" id="UP001487740">
    <property type="component" value="Unassembled WGS sequence"/>
</dbReference>
<feature type="region of interest" description="Disordered" evidence="3">
    <location>
        <begin position="419"/>
        <end position="451"/>
    </location>
</feature>
<feature type="domain" description="DEUBAD" evidence="4">
    <location>
        <begin position="73"/>
        <end position="190"/>
    </location>
</feature>
<dbReference type="PROSITE" id="PS51916">
    <property type="entry name" value="DEUBAD"/>
    <property type="match status" value="1"/>
</dbReference>
<feature type="compositionally biased region" description="Polar residues" evidence="3">
    <location>
        <begin position="1087"/>
        <end position="1102"/>
    </location>
</feature>